<dbReference type="PANTHER" id="PTHR28196:SF1">
    <property type="entry name" value="NUCLEOLAR PROTEIN NET1-RELATED"/>
    <property type="match status" value="1"/>
</dbReference>
<proteinExistence type="predicted"/>
<dbReference type="GO" id="GO:0000183">
    <property type="term" value="P:rDNA heterochromatin formation"/>
    <property type="evidence" value="ECO:0007669"/>
    <property type="project" value="InterPro"/>
</dbReference>
<name>A0A1H6QAN6_YARLL</name>
<evidence type="ECO:0000313" key="4">
    <source>
        <dbReference type="Proteomes" id="UP000182444"/>
    </source>
</evidence>
<organism evidence="3 4">
    <name type="scientific">Yarrowia lipolytica</name>
    <name type="common">Candida lipolytica</name>
    <dbReference type="NCBI Taxonomy" id="4952"/>
    <lineage>
        <taxon>Eukaryota</taxon>
        <taxon>Fungi</taxon>
        <taxon>Dikarya</taxon>
        <taxon>Ascomycota</taxon>
        <taxon>Saccharomycotina</taxon>
        <taxon>Dipodascomycetes</taxon>
        <taxon>Dipodascales</taxon>
        <taxon>Dipodascales incertae sedis</taxon>
        <taxon>Yarrowia</taxon>
    </lineage>
</organism>
<evidence type="ECO:0000259" key="2">
    <source>
        <dbReference type="Pfam" id="PF10407"/>
    </source>
</evidence>
<dbReference type="Pfam" id="PF10407">
    <property type="entry name" value="Cytokin_check_N"/>
    <property type="match status" value="1"/>
</dbReference>
<dbReference type="RefSeq" id="XP_500238.4">
    <property type="nucleotide sequence ID" value="XM_500238.4"/>
</dbReference>
<evidence type="ECO:0000313" key="3">
    <source>
        <dbReference type="EMBL" id="AOW00877.1"/>
    </source>
</evidence>
<dbReference type="EMBL" id="CP017553">
    <property type="protein sequence ID" value="AOW00877.1"/>
    <property type="molecule type" value="Genomic_DNA"/>
</dbReference>
<dbReference type="KEGG" id="yli:2906028"/>
<dbReference type="InterPro" id="IPR018844">
    <property type="entry name" value="Dnt1-like_N"/>
</dbReference>
<dbReference type="AlphaFoldDB" id="A0A1H6QAN6"/>
<protein>
    <recommendedName>
        <fullName evidence="2">Nucleolar protein Dnt1-like N-terminal domain-containing protein</fullName>
    </recommendedName>
</protein>
<dbReference type="VEuPathDB" id="FungiDB:YALI1_A20229g"/>
<evidence type="ECO:0000256" key="1">
    <source>
        <dbReference type="SAM" id="MobiDB-lite"/>
    </source>
</evidence>
<dbReference type="Proteomes" id="UP000182444">
    <property type="component" value="Chromosome 1A"/>
</dbReference>
<gene>
    <name evidence="3" type="ORF">YALI1_A20229g</name>
</gene>
<accession>A0A1H6QAN6</accession>
<dbReference type="GeneID" id="2906028"/>
<dbReference type="InterPro" id="IPR043185">
    <property type="entry name" value="Net1/Tof2"/>
</dbReference>
<reference evidence="3 4" key="1">
    <citation type="journal article" date="2016" name="PLoS ONE">
        <title>Sequence Assembly of Yarrowia lipolytica Strain W29/CLIB89 Shows Transposable Element Diversity.</title>
        <authorList>
            <person name="Magnan C."/>
            <person name="Yu J."/>
            <person name="Chang I."/>
            <person name="Jahn E."/>
            <person name="Kanomata Y."/>
            <person name="Wu J."/>
            <person name="Zeller M."/>
            <person name="Oakes M."/>
            <person name="Baldi P."/>
            <person name="Sandmeyer S."/>
        </authorList>
    </citation>
    <scope>NUCLEOTIDE SEQUENCE [LARGE SCALE GENOMIC DNA]</scope>
    <source>
        <strain evidence="4">CLIB89(W29)</strain>
    </source>
</reference>
<dbReference type="VEuPathDB" id="FungiDB:YALI0_A19272g"/>
<sequence>MHATRNQNLQLLGPTPTPAMKPRLKIFVLEPIPTLEIGGSVYRSDPLRPTHHIAKRFLYLVSDPDETIEELADKLKATFMELYPHHAKPCIDSIQDEAALDLDRRFLLREVFEDNSLVRMVLTQPTDKDELGNYHAAKALAAREAARKAKARAEGRLVDEDESSDDDLDDDYEEDIIEIRPRRITPTRN</sequence>
<feature type="domain" description="Nucleolar protein Dnt1-like N-terminal" evidence="2">
    <location>
        <begin position="55"/>
        <end position="124"/>
    </location>
</feature>
<feature type="compositionally biased region" description="Acidic residues" evidence="1">
    <location>
        <begin position="159"/>
        <end position="175"/>
    </location>
</feature>
<dbReference type="PANTHER" id="PTHR28196">
    <property type="entry name" value="NUCLEOLAR PROTEIN NET1-RELATED"/>
    <property type="match status" value="1"/>
</dbReference>
<feature type="region of interest" description="Disordered" evidence="1">
    <location>
        <begin position="151"/>
        <end position="175"/>
    </location>
</feature>